<dbReference type="AlphaFoldDB" id="A0A814BRF0"/>
<evidence type="ECO:0000313" key="2">
    <source>
        <dbReference type="EMBL" id="CAF0930109.1"/>
    </source>
</evidence>
<dbReference type="Proteomes" id="UP000663864">
    <property type="component" value="Unassembled WGS sequence"/>
</dbReference>
<feature type="region of interest" description="Disordered" evidence="1">
    <location>
        <begin position="49"/>
        <end position="86"/>
    </location>
</feature>
<organism evidence="2 4">
    <name type="scientific">Rotaria sordida</name>
    <dbReference type="NCBI Taxonomy" id="392033"/>
    <lineage>
        <taxon>Eukaryota</taxon>
        <taxon>Metazoa</taxon>
        <taxon>Spiralia</taxon>
        <taxon>Gnathifera</taxon>
        <taxon>Rotifera</taxon>
        <taxon>Eurotatoria</taxon>
        <taxon>Bdelloidea</taxon>
        <taxon>Philodinida</taxon>
        <taxon>Philodinidae</taxon>
        <taxon>Rotaria</taxon>
    </lineage>
</organism>
<dbReference type="EMBL" id="CAJNOT010000294">
    <property type="protein sequence ID" value="CAF0930109.1"/>
    <property type="molecule type" value="Genomic_DNA"/>
</dbReference>
<evidence type="ECO:0000256" key="1">
    <source>
        <dbReference type="SAM" id="MobiDB-lite"/>
    </source>
</evidence>
<name>A0A814BRF0_9BILA</name>
<dbReference type="Proteomes" id="UP000663836">
    <property type="component" value="Unassembled WGS sequence"/>
</dbReference>
<protein>
    <submittedName>
        <fullName evidence="2">Uncharacterized protein</fullName>
    </submittedName>
</protein>
<evidence type="ECO:0000313" key="3">
    <source>
        <dbReference type="EMBL" id="CAF4024400.1"/>
    </source>
</evidence>
<proteinExistence type="predicted"/>
<comment type="caution">
    <text evidence="2">The sequence shown here is derived from an EMBL/GenBank/DDBJ whole genome shotgun (WGS) entry which is preliminary data.</text>
</comment>
<dbReference type="EMBL" id="CAJOBD010005238">
    <property type="protein sequence ID" value="CAF4024400.1"/>
    <property type="molecule type" value="Genomic_DNA"/>
</dbReference>
<evidence type="ECO:0000313" key="4">
    <source>
        <dbReference type="Proteomes" id="UP000663864"/>
    </source>
</evidence>
<gene>
    <name evidence="3" type="ORF">JBS370_LOCUS27600</name>
    <name evidence="2" type="ORF">ZHD862_LOCUS8888</name>
</gene>
<sequence>MSNETETNTIHKDSDTVEEKRRKNVIDNQHFLENLKLFNVRDDLKSAVNSVTTTNKSSRKKSNRKQIIDSSEIRRSSRIQSMPQINYNNQSIIDDKDFIVSTDETSNDEEEDDLSSAFTNKTDKDWQPLHAGKISIMEKVRPIRKTTKRVSDNVKIFTPNIGLQASKVVSKTNTHKSYVSKKMNVAISSSSSSSEED</sequence>
<reference evidence="2" key="1">
    <citation type="submission" date="2021-02" db="EMBL/GenBank/DDBJ databases">
        <authorList>
            <person name="Nowell W R."/>
        </authorList>
    </citation>
    <scope>NUCLEOTIDE SEQUENCE</scope>
</reference>
<accession>A0A814BRF0</accession>